<reference evidence="2 3" key="1">
    <citation type="journal article" date="2021" name="Elife">
        <title>Chloroplast acquisition without the gene transfer in kleptoplastic sea slugs, Plakobranchus ocellatus.</title>
        <authorList>
            <person name="Maeda T."/>
            <person name="Takahashi S."/>
            <person name="Yoshida T."/>
            <person name="Shimamura S."/>
            <person name="Takaki Y."/>
            <person name="Nagai Y."/>
            <person name="Toyoda A."/>
            <person name="Suzuki Y."/>
            <person name="Arimoto A."/>
            <person name="Ishii H."/>
            <person name="Satoh N."/>
            <person name="Nishiyama T."/>
            <person name="Hasebe M."/>
            <person name="Maruyama T."/>
            <person name="Minagawa J."/>
            <person name="Obokata J."/>
            <person name="Shigenobu S."/>
        </authorList>
    </citation>
    <scope>NUCLEOTIDE SEQUENCE [LARGE SCALE GENOMIC DNA]</scope>
</reference>
<sequence>MAELTHMHSIPDWRPQRKGKEIWNVTVGVEGNVQAVVGTEPSGIWCSSSSGLGLAYLAVLYAIFLSPKFPVPGDDYTLLVR</sequence>
<organism evidence="2 3">
    <name type="scientific">Elysia marginata</name>
    <dbReference type="NCBI Taxonomy" id="1093978"/>
    <lineage>
        <taxon>Eukaryota</taxon>
        <taxon>Metazoa</taxon>
        <taxon>Spiralia</taxon>
        <taxon>Lophotrochozoa</taxon>
        <taxon>Mollusca</taxon>
        <taxon>Gastropoda</taxon>
        <taxon>Heterobranchia</taxon>
        <taxon>Euthyneura</taxon>
        <taxon>Panpulmonata</taxon>
        <taxon>Sacoglossa</taxon>
        <taxon>Placobranchoidea</taxon>
        <taxon>Plakobranchidae</taxon>
        <taxon>Elysia</taxon>
    </lineage>
</organism>
<keyword evidence="3" id="KW-1185">Reference proteome</keyword>
<dbReference type="AlphaFoldDB" id="A0AAV4H9I5"/>
<evidence type="ECO:0000256" key="1">
    <source>
        <dbReference type="SAM" id="Phobius"/>
    </source>
</evidence>
<feature type="transmembrane region" description="Helical" evidence="1">
    <location>
        <begin position="42"/>
        <end position="64"/>
    </location>
</feature>
<dbReference type="EMBL" id="BMAT01005499">
    <property type="protein sequence ID" value="GFR94379.1"/>
    <property type="molecule type" value="Genomic_DNA"/>
</dbReference>
<keyword evidence="1" id="KW-1133">Transmembrane helix</keyword>
<evidence type="ECO:0000313" key="3">
    <source>
        <dbReference type="Proteomes" id="UP000762676"/>
    </source>
</evidence>
<comment type="caution">
    <text evidence="2">The sequence shown here is derived from an EMBL/GenBank/DDBJ whole genome shotgun (WGS) entry which is preliminary data.</text>
</comment>
<proteinExistence type="predicted"/>
<evidence type="ECO:0000313" key="2">
    <source>
        <dbReference type="EMBL" id="GFR94379.1"/>
    </source>
</evidence>
<protein>
    <submittedName>
        <fullName evidence="2">Uncharacterized protein</fullName>
    </submittedName>
</protein>
<name>A0AAV4H9I5_9GAST</name>
<dbReference type="Proteomes" id="UP000762676">
    <property type="component" value="Unassembled WGS sequence"/>
</dbReference>
<keyword evidence="1" id="KW-0812">Transmembrane</keyword>
<accession>A0AAV4H9I5</accession>
<keyword evidence="1" id="KW-0472">Membrane</keyword>
<gene>
    <name evidence="2" type="ORF">ElyMa_002666600</name>
</gene>